<feature type="region of interest" description="Disordered" evidence="1">
    <location>
        <begin position="145"/>
        <end position="184"/>
    </location>
</feature>
<keyword evidence="3" id="KW-1185">Reference proteome</keyword>
<name>A0A9N9MC58_9CUCU</name>
<dbReference type="AlphaFoldDB" id="A0A9N9MC58"/>
<dbReference type="Proteomes" id="UP001152799">
    <property type="component" value="Chromosome 1"/>
</dbReference>
<evidence type="ECO:0000313" key="3">
    <source>
        <dbReference type="Proteomes" id="UP001152799"/>
    </source>
</evidence>
<gene>
    <name evidence="2" type="ORF">CEUTPL_LOCUS1341</name>
</gene>
<protein>
    <submittedName>
        <fullName evidence="2">Uncharacterized protein</fullName>
    </submittedName>
</protein>
<feature type="compositionally biased region" description="Pro residues" evidence="1">
    <location>
        <begin position="38"/>
        <end position="47"/>
    </location>
</feature>
<evidence type="ECO:0000313" key="2">
    <source>
        <dbReference type="EMBL" id="CAG9760618.1"/>
    </source>
</evidence>
<feature type="region of interest" description="Disordered" evidence="1">
    <location>
        <begin position="1"/>
        <end position="48"/>
    </location>
</feature>
<feature type="region of interest" description="Disordered" evidence="1">
    <location>
        <begin position="217"/>
        <end position="263"/>
    </location>
</feature>
<sequence>MEKTVKVFNSKMRSTGSEEIAKPQKQLPAIRPELSWPPRQPSFPILPPKKKIINDNTHLPERPGAIKRPAPETIESIAPISFKRQVLSELYKDGDVDKLAKSRTDTINLQRDWRQFSTNLPPTPGKVKSAVDVKSLATTKAKSLSSEERVMDFGNKPKSKDPRIRGERMGSMLLPNNNRSSQNLINRPSRGVPQIFPGPTQGFSDGVLHRSVLQRIPGSRKSTDPKAATVKEMAKPQEQLPTIRQELLWPPKQPSKNSKYKIP</sequence>
<feature type="compositionally biased region" description="Basic and acidic residues" evidence="1">
    <location>
        <begin position="158"/>
        <end position="168"/>
    </location>
</feature>
<accession>A0A9N9MC58</accession>
<organism evidence="2 3">
    <name type="scientific">Ceutorhynchus assimilis</name>
    <name type="common">cabbage seed weevil</name>
    <dbReference type="NCBI Taxonomy" id="467358"/>
    <lineage>
        <taxon>Eukaryota</taxon>
        <taxon>Metazoa</taxon>
        <taxon>Ecdysozoa</taxon>
        <taxon>Arthropoda</taxon>
        <taxon>Hexapoda</taxon>
        <taxon>Insecta</taxon>
        <taxon>Pterygota</taxon>
        <taxon>Neoptera</taxon>
        <taxon>Endopterygota</taxon>
        <taxon>Coleoptera</taxon>
        <taxon>Polyphaga</taxon>
        <taxon>Cucujiformia</taxon>
        <taxon>Curculionidae</taxon>
        <taxon>Ceutorhynchinae</taxon>
        <taxon>Ceutorhynchus</taxon>
    </lineage>
</organism>
<evidence type="ECO:0000256" key="1">
    <source>
        <dbReference type="SAM" id="MobiDB-lite"/>
    </source>
</evidence>
<reference evidence="2" key="1">
    <citation type="submission" date="2022-01" db="EMBL/GenBank/DDBJ databases">
        <authorList>
            <person name="King R."/>
        </authorList>
    </citation>
    <scope>NUCLEOTIDE SEQUENCE</scope>
</reference>
<dbReference type="EMBL" id="OU892277">
    <property type="protein sequence ID" value="CAG9760618.1"/>
    <property type="molecule type" value="Genomic_DNA"/>
</dbReference>
<dbReference type="OrthoDB" id="2138378at2759"/>
<feature type="compositionally biased region" description="Polar residues" evidence="1">
    <location>
        <begin position="174"/>
        <end position="184"/>
    </location>
</feature>
<proteinExistence type="predicted"/>